<dbReference type="InterPro" id="IPR027596">
    <property type="entry name" value="AmmeMemoSam_rS"/>
</dbReference>
<dbReference type="SFLD" id="SFLDG01101">
    <property type="entry name" value="Uncharacterised_Radical_SAM_Su"/>
    <property type="match status" value="1"/>
</dbReference>
<dbReference type="InterPro" id="IPR016431">
    <property type="entry name" value="Pyrv-formate_lyase-activ_prd"/>
</dbReference>
<evidence type="ECO:0000256" key="4">
    <source>
        <dbReference type="ARBA" id="ARBA00022723"/>
    </source>
</evidence>
<keyword evidence="9" id="KW-1185">Reference proteome</keyword>
<accession>A0ABT1XZF2</accession>
<dbReference type="PROSITE" id="PS51918">
    <property type="entry name" value="RADICAL_SAM"/>
    <property type="match status" value="1"/>
</dbReference>
<dbReference type="PANTHER" id="PTHR30352:SF5">
    <property type="entry name" value="PYRUVATE FORMATE-LYASE 1-ACTIVATING ENZYME"/>
    <property type="match status" value="1"/>
</dbReference>
<dbReference type="SUPFAM" id="SSF102114">
    <property type="entry name" value="Radical SAM enzymes"/>
    <property type="match status" value="1"/>
</dbReference>
<keyword evidence="6" id="KW-0411">Iron-sulfur</keyword>
<sequence>MKEALYYQVREKNQILCELCPHSCIIKPGARGFCRVRENRDGVLFSLNYGQVTALALDPIEKKPLYHFLPGSKILSVGTFGCNFHCGFCQNWQIAHQSTAGEYVTPEKLASLAVEMVPKGSIGIAYTYSEPLMWYEYVLAAAQKVQEAGLKNVLVTNGYIQEEPFRSLLPYIDALNIDVKGFTEEFYQKVVKGKLAPVLKSAETAYREGKHLELTTLLIPGLNDSEKEIEALVNWISANLGTEVPVHFSRYFPQYQMDIPPTPIETMYRAREIAGKKLKHVYLGNV</sequence>
<dbReference type="InterPro" id="IPR058240">
    <property type="entry name" value="rSAM_sf"/>
</dbReference>
<dbReference type="InterPro" id="IPR013785">
    <property type="entry name" value="Aldolase_TIM"/>
</dbReference>
<evidence type="ECO:0000256" key="3">
    <source>
        <dbReference type="ARBA" id="ARBA00022691"/>
    </source>
</evidence>
<dbReference type="NCBIfam" id="TIGR04337">
    <property type="entry name" value="AmmeMemoSam_rS"/>
    <property type="match status" value="1"/>
</dbReference>
<comment type="caution">
    <text evidence="8">The sequence shown here is derived from an EMBL/GenBank/DDBJ whole genome shotgun (WGS) entry which is preliminary data.</text>
</comment>
<evidence type="ECO:0000256" key="6">
    <source>
        <dbReference type="ARBA" id="ARBA00023014"/>
    </source>
</evidence>
<dbReference type="PIRSF" id="PIRSF004869">
    <property type="entry name" value="PflX_prd"/>
    <property type="match status" value="1"/>
</dbReference>
<keyword evidence="5" id="KW-0408">Iron</keyword>
<keyword evidence="2" id="KW-0004">4Fe-4S</keyword>
<evidence type="ECO:0000313" key="8">
    <source>
        <dbReference type="EMBL" id="MCR6543996.1"/>
    </source>
</evidence>
<keyword evidence="3" id="KW-0949">S-adenosyl-L-methionine</keyword>
<dbReference type="Pfam" id="PF04055">
    <property type="entry name" value="Radical_SAM"/>
    <property type="match status" value="1"/>
</dbReference>
<evidence type="ECO:0000313" key="9">
    <source>
        <dbReference type="Proteomes" id="UP001524944"/>
    </source>
</evidence>
<dbReference type="Gene3D" id="3.20.20.70">
    <property type="entry name" value="Aldolase class I"/>
    <property type="match status" value="1"/>
</dbReference>
<proteinExistence type="predicted"/>
<gene>
    <name evidence="8" type="primary">amrS</name>
    <name evidence="8" type="ORF">NVS47_00420</name>
</gene>
<keyword evidence="4" id="KW-0479">Metal-binding</keyword>
<dbReference type="RefSeq" id="WP_257911489.1">
    <property type="nucleotide sequence ID" value="NZ_JANPWE010000001.1"/>
</dbReference>
<comment type="cofactor">
    <cofactor evidence="1">
        <name>[4Fe-4S] cluster</name>
        <dbReference type="ChEBI" id="CHEBI:49883"/>
    </cofactor>
</comment>
<feature type="domain" description="Radical SAM core" evidence="7">
    <location>
        <begin position="67"/>
        <end position="283"/>
    </location>
</feature>
<dbReference type="CDD" id="cd01335">
    <property type="entry name" value="Radical_SAM"/>
    <property type="match status" value="1"/>
</dbReference>
<dbReference type="Proteomes" id="UP001524944">
    <property type="component" value="Unassembled WGS sequence"/>
</dbReference>
<evidence type="ECO:0000259" key="7">
    <source>
        <dbReference type="PROSITE" id="PS51918"/>
    </source>
</evidence>
<dbReference type="PANTHER" id="PTHR30352">
    <property type="entry name" value="PYRUVATE FORMATE-LYASE-ACTIVATING ENZYME"/>
    <property type="match status" value="1"/>
</dbReference>
<dbReference type="InterPro" id="IPR034457">
    <property type="entry name" value="Organic_radical-activating"/>
</dbReference>
<organism evidence="8 9">
    <name type="scientific">Dehalobacterium formicoaceticum</name>
    <dbReference type="NCBI Taxonomy" id="51515"/>
    <lineage>
        <taxon>Bacteria</taxon>
        <taxon>Bacillati</taxon>
        <taxon>Bacillota</taxon>
        <taxon>Clostridia</taxon>
        <taxon>Eubacteriales</taxon>
        <taxon>Peptococcaceae</taxon>
        <taxon>Dehalobacterium</taxon>
    </lineage>
</organism>
<name>A0ABT1XZF2_9FIRM</name>
<evidence type="ECO:0000256" key="5">
    <source>
        <dbReference type="ARBA" id="ARBA00023004"/>
    </source>
</evidence>
<dbReference type="SMART" id="SM00729">
    <property type="entry name" value="Elp3"/>
    <property type="match status" value="1"/>
</dbReference>
<dbReference type="SFLD" id="SFLDS00029">
    <property type="entry name" value="Radical_SAM"/>
    <property type="match status" value="1"/>
</dbReference>
<evidence type="ECO:0000256" key="1">
    <source>
        <dbReference type="ARBA" id="ARBA00001966"/>
    </source>
</evidence>
<dbReference type="InterPro" id="IPR007197">
    <property type="entry name" value="rSAM"/>
</dbReference>
<reference evidence="8 9" key="1">
    <citation type="submission" date="2022-08" db="EMBL/GenBank/DDBJ databases">
        <title>Proteogenomics of the novel Dehalobacterium formicoaceticum strain EZ94 highlights a key role of methyltransferases during anaerobic dichloromethane degradation.</title>
        <authorList>
            <person name="Wasmund K."/>
        </authorList>
    </citation>
    <scope>NUCLEOTIDE SEQUENCE [LARGE SCALE GENOMIC DNA]</scope>
    <source>
        <strain evidence="8 9">EZ94</strain>
    </source>
</reference>
<dbReference type="EMBL" id="JANPWE010000001">
    <property type="protein sequence ID" value="MCR6543996.1"/>
    <property type="molecule type" value="Genomic_DNA"/>
</dbReference>
<dbReference type="InterPro" id="IPR006638">
    <property type="entry name" value="Elp3/MiaA/NifB-like_rSAM"/>
</dbReference>
<evidence type="ECO:0000256" key="2">
    <source>
        <dbReference type="ARBA" id="ARBA00022485"/>
    </source>
</evidence>
<protein>
    <submittedName>
        <fullName evidence="8">AmmeMemoRadiSam system radical SAM enzyme</fullName>
    </submittedName>
</protein>